<dbReference type="Pfam" id="PF00356">
    <property type="entry name" value="LacI"/>
    <property type="match status" value="1"/>
</dbReference>
<keyword evidence="2" id="KW-0238">DNA-binding</keyword>
<evidence type="ECO:0000256" key="2">
    <source>
        <dbReference type="ARBA" id="ARBA00023125"/>
    </source>
</evidence>
<accession>W5IGX4</accession>
<dbReference type="InterPro" id="IPR046335">
    <property type="entry name" value="LacI/GalR-like_sensor"/>
</dbReference>
<dbReference type="InterPro" id="IPR010982">
    <property type="entry name" value="Lambda_DNA-bd_dom_sf"/>
</dbReference>
<evidence type="ECO:0000256" key="1">
    <source>
        <dbReference type="ARBA" id="ARBA00023015"/>
    </source>
</evidence>
<keyword evidence="3" id="KW-0804">Transcription</keyword>
<dbReference type="Gene3D" id="1.10.260.40">
    <property type="entry name" value="lambda repressor-like DNA-binding domains"/>
    <property type="match status" value="1"/>
</dbReference>
<dbReference type="InterPro" id="IPR000843">
    <property type="entry name" value="HTH_LacI"/>
</dbReference>
<dbReference type="PROSITE" id="PS50932">
    <property type="entry name" value="HTH_LACI_2"/>
    <property type="match status" value="1"/>
</dbReference>
<dbReference type="PANTHER" id="PTHR30146:SF153">
    <property type="entry name" value="LACTOSE OPERON REPRESSOR"/>
    <property type="match status" value="1"/>
</dbReference>
<keyword evidence="1" id="KW-0805">Transcription regulation</keyword>
<dbReference type="GO" id="GO:0003700">
    <property type="term" value="F:DNA-binding transcription factor activity"/>
    <property type="evidence" value="ECO:0007669"/>
    <property type="project" value="TreeGrafter"/>
</dbReference>
<dbReference type="AlphaFoldDB" id="W5IGX4"/>
<dbReference type="Pfam" id="PF13377">
    <property type="entry name" value="Peripla_BP_3"/>
    <property type="match status" value="1"/>
</dbReference>
<dbReference type="CDD" id="cd01392">
    <property type="entry name" value="HTH_LacI"/>
    <property type="match status" value="1"/>
</dbReference>
<dbReference type="InterPro" id="IPR028082">
    <property type="entry name" value="Peripla_BP_I"/>
</dbReference>
<protein>
    <recommendedName>
        <fullName evidence="4">HTH lacI-type domain-containing protein</fullName>
    </recommendedName>
</protein>
<proteinExistence type="predicted"/>
<dbReference type="Proteomes" id="UP000005777">
    <property type="component" value="Unassembled WGS sequence"/>
</dbReference>
<comment type="caution">
    <text evidence="5">The sequence shown here is derived from an EMBL/GenBank/DDBJ whole genome shotgun (WGS) entry which is preliminary data.</text>
</comment>
<dbReference type="RefSeq" id="WP_006293572.1">
    <property type="nucleotide sequence ID" value="NZ_GG770226.1"/>
</dbReference>
<organism evidence="5 6">
    <name type="scientific">Scardovia inopinata F0304</name>
    <dbReference type="NCBI Taxonomy" id="641146"/>
    <lineage>
        <taxon>Bacteria</taxon>
        <taxon>Bacillati</taxon>
        <taxon>Actinomycetota</taxon>
        <taxon>Actinomycetes</taxon>
        <taxon>Bifidobacteriales</taxon>
        <taxon>Bifidobacteriaceae</taxon>
        <taxon>Scardovia</taxon>
    </lineage>
</organism>
<dbReference type="SUPFAM" id="SSF53822">
    <property type="entry name" value="Periplasmic binding protein-like I"/>
    <property type="match status" value="1"/>
</dbReference>
<feature type="domain" description="HTH lacI-type" evidence="4">
    <location>
        <begin position="2"/>
        <end position="56"/>
    </location>
</feature>
<keyword evidence="6" id="KW-1185">Reference proteome</keyword>
<evidence type="ECO:0000313" key="5">
    <source>
        <dbReference type="EMBL" id="EFG26104.1"/>
    </source>
</evidence>
<reference evidence="5 6" key="1">
    <citation type="submission" date="2012-01" db="EMBL/GenBank/DDBJ databases">
        <title>The Genome Sequence of Scardovia inopinata F0304.</title>
        <authorList>
            <consortium name="The Broad Institute Genome Sequencing Platform"/>
            <person name="Earl A."/>
            <person name="Ward D."/>
            <person name="Feldgarden M."/>
            <person name="Gevers D."/>
            <person name="Izard J."/>
            <person name="Baranova O.V."/>
            <person name="Blanton J.M."/>
            <person name="Tanner A.C."/>
            <person name="Dewhirst F.E."/>
            <person name="Young S.K."/>
            <person name="Zeng Q."/>
            <person name="Gargeya S."/>
            <person name="Fitzgerald M."/>
            <person name="Haas B."/>
            <person name="Abouelleil A."/>
            <person name="Alvarado L."/>
            <person name="Arachchi H.M."/>
            <person name="Berlin A."/>
            <person name="Chapman S.B."/>
            <person name="Gearin G."/>
            <person name="Goldberg J."/>
            <person name="Griggs A."/>
            <person name="Gujja S."/>
            <person name="Hansen M."/>
            <person name="Heiman D."/>
            <person name="Howarth C."/>
            <person name="Larimer J."/>
            <person name="Lui A."/>
            <person name="MacDonald P.J."/>
            <person name="McCowen C."/>
            <person name="Montmayeur A."/>
            <person name="Murphy C."/>
            <person name="Neiman D."/>
            <person name="Pearson M."/>
            <person name="Priest M."/>
            <person name="Roberts A."/>
            <person name="Saif S."/>
            <person name="Shea T."/>
            <person name="Sisk P."/>
            <person name="Stolte C."/>
            <person name="Sykes S."/>
            <person name="Wortman J."/>
            <person name="Nusbaum C."/>
            <person name="Birren B."/>
        </authorList>
    </citation>
    <scope>NUCLEOTIDE SEQUENCE [LARGE SCALE GENOMIC DNA]</scope>
    <source>
        <strain evidence="5 6">F0304</strain>
    </source>
</reference>
<dbReference type="eggNOG" id="COG1609">
    <property type="taxonomic scope" value="Bacteria"/>
</dbReference>
<evidence type="ECO:0000256" key="3">
    <source>
        <dbReference type="ARBA" id="ARBA00023163"/>
    </source>
</evidence>
<sequence length="331" mass="36686">MTNIKDVARLAGVSISTVSYAFSGKRPISSETKNRIVQAAEDLHYHPNSNAQVLRGARTRIIALSAPIHSYTSTAGYSIFFFEMLKAARRKAYDILLLAGEDEEIERVADSRLIDGVILLDVEENDSRVAQAYSLPLPVASIGIPLDSQPVYSVDLNFTLAGYMTIDRAVLHGYQRILFLGARPGAYDAQSNFLMYYRSSVLDNARKKGITILFRPVKYPRSEIIETILDDILTNDTIDAIILNGDAETAPLLVSSLLRRHLRVPEDVAVLSVGSYGNLDSGLVKLDEIPLEPRDACKYAMQAITDFIEGDTSHIGRVHYLTPQYLDRGSF</sequence>
<dbReference type="HOGENOM" id="CLU_037628_6_1_11"/>
<evidence type="ECO:0000259" key="4">
    <source>
        <dbReference type="PROSITE" id="PS50932"/>
    </source>
</evidence>
<dbReference type="Gene3D" id="3.40.50.2300">
    <property type="match status" value="2"/>
</dbReference>
<dbReference type="PANTHER" id="PTHR30146">
    <property type="entry name" value="LACI-RELATED TRANSCRIPTIONAL REPRESSOR"/>
    <property type="match status" value="1"/>
</dbReference>
<dbReference type="GO" id="GO:0000976">
    <property type="term" value="F:transcription cis-regulatory region binding"/>
    <property type="evidence" value="ECO:0007669"/>
    <property type="project" value="TreeGrafter"/>
</dbReference>
<name>W5IGX4_SCAIO</name>
<evidence type="ECO:0000313" key="6">
    <source>
        <dbReference type="Proteomes" id="UP000005777"/>
    </source>
</evidence>
<dbReference type="SUPFAM" id="SSF47413">
    <property type="entry name" value="lambda repressor-like DNA-binding domains"/>
    <property type="match status" value="1"/>
</dbReference>
<gene>
    <name evidence="5" type="ORF">HMPREF9020_01183</name>
</gene>
<dbReference type="SMART" id="SM00354">
    <property type="entry name" value="HTH_LACI"/>
    <property type="match status" value="1"/>
</dbReference>
<dbReference type="EMBL" id="ADCX01000010">
    <property type="protein sequence ID" value="EFG26104.1"/>
    <property type="molecule type" value="Genomic_DNA"/>
</dbReference>